<accession>A0AAU6PC00</accession>
<evidence type="ECO:0000256" key="11">
    <source>
        <dbReference type="ARBA" id="ARBA00023136"/>
    </source>
</evidence>
<feature type="transmembrane region" description="Helical" evidence="14">
    <location>
        <begin position="220"/>
        <end position="244"/>
    </location>
</feature>
<keyword evidence="8 14" id="KW-1133">Transmembrane helix</keyword>
<dbReference type="GO" id="GO:0008137">
    <property type="term" value="F:NADH dehydrogenase (ubiquinone) activity"/>
    <property type="evidence" value="ECO:0007669"/>
    <property type="project" value="UniProtKB-EC"/>
</dbReference>
<reference evidence="15" key="2">
    <citation type="submission" date="2024-06" db="EMBL/GenBank/DDBJ databases">
        <title>Expending Complete Mitogenomes of Ledrinae and Compositional heterogeneity effect on the phylogenetic inferences of paraphyletic family: Cicadellidae (Hemiptera: Cicadomorpha).</title>
        <authorList>
            <person name="Huang W."/>
            <person name="Yu T."/>
            <person name="Zhang Y."/>
        </authorList>
    </citation>
    <scope>NUCLEOTIDE SEQUENCE</scope>
</reference>
<dbReference type="EC" id="7.1.1.2" evidence="13"/>
<evidence type="ECO:0000256" key="12">
    <source>
        <dbReference type="RuleBase" id="RU000471"/>
    </source>
</evidence>
<dbReference type="GO" id="GO:0005743">
    <property type="term" value="C:mitochondrial inner membrane"/>
    <property type="evidence" value="ECO:0007669"/>
    <property type="project" value="UniProtKB-SubCell"/>
</dbReference>
<dbReference type="EMBL" id="MZ333276">
    <property type="protein sequence ID" value="WXH77258.1"/>
    <property type="molecule type" value="Genomic_DNA"/>
</dbReference>
<evidence type="ECO:0000256" key="2">
    <source>
        <dbReference type="ARBA" id="ARBA00004448"/>
    </source>
</evidence>
<dbReference type="PROSITE" id="PS00667">
    <property type="entry name" value="COMPLEX1_ND1_1"/>
    <property type="match status" value="1"/>
</dbReference>
<feature type="transmembrane region" description="Helical" evidence="14">
    <location>
        <begin position="172"/>
        <end position="191"/>
    </location>
</feature>
<geneLocation type="mitochondrion" evidence="15"/>
<evidence type="ECO:0000256" key="10">
    <source>
        <dbReference type="ARBA" id="ARBA00023128"/>
    </source>
</evidence>
<evidence type="ECO:0000256" key="8">
    <source>
        <dbReference type="ARBA" id="ARBA00022989"/>
    </source>
</evidence>
<dbReference type="AlphaFoldDB" id="A0AAU6PC00"/>
<evidence type="ECO:0000256" key="7">
    <source>
        <dbReference type="ARBA" id="ARBA00022792"/>
    </source>
</evidence>
<comment type="function">
    <text evidence="1">Core subunit of the mitochondrial membrane respiratory chain NADH dehydrogenase (Complex I) that is believed to belong to the minimal assembly required for catalysis. Complex I functions in the transfer of electrons from NADH to the respiratory chain. The immediate electron acceptor for the enzyme is believed to be ubiquinone.</text>
</comment>
<dbReference type="InterPro" id="IPR018086">
    <property type="entry name" value="NADH_UbQ_OxRdtase_su1_CS"/>
</dbReference>
<keyword evidence="5" id="KW-0813">Transport</keyword>
<feature type="transmembrane region" description="Helical" evidence="14">
    <location>
        <begin position="286"/>
        <end position="309"/>
    </location>
</feature>
<keyword evidence="7" id="KW-0999">Mitochondrion inner membrane</keyword>
<dbReference type="HAMAP" id="MF_01350">
    <property type="entry name" value="NDH1_NuoH"/>
    <property type="match status" value="1"/>
</dbReference>
<evidence type="ECO:0000256" key="3">
    <source>
        <dbReference type="ARBA" id="ARBA00010535"/>
    </source>
</evidence>
<dbReference type="InterPro" id="IPR001694">
    <property type="entry name" value="NADH_UbQ_OxRdtase_su1/FPO"/>
</dbReference>
<reference evidence="15" key="1">
    <citation type="submission" date="2021-06" db="EMBL/GenBank/DDBJ databases">
        <authorList>
            <consortium name="Expending Complete Mitogenomes of Ledrinae and Compositional heterogeneity effect on the phylogenetic inferences of paraphyletic family: Cicadellidae (Hemiptera: Cicadomorpha)"/>
            <person name="Huang W."/>
            <person name="Yu T."/>
            <person name="Zhang Y."/>
        </authorList>
    </citation>
    <scope>NUCLEOTIDE SEQUENCE</scope>
</reference>
<evidence type="ECO:0000256" key="1">
    <source>
        <dbReference type="ARBA" id="ARBA00003257"/>
    </source>
</evidence>
<comment type="subcellular location">
    <subcellularLocation>
        <location evidence="2 12">Mitochondrion inner membrane</location>
        <topology evidence="2 12">Multi-pass membrane protein</topology>
    </subcellularLocation>
</comment>
<comment type="catalytic activity">
    <reaction evidence="13">
        <text>a ubiquinone + NADH + 5 H(+)(in) = a ubiquinol + NAD(+) + 4 H(+)(out)</text>
        <dbReference type="Rhea" id="RHEA:29091"/>
        <dbReference type="Rhea" id="RHEA-COMP:9565"/>
        <dbReference type="Rhea" id="RHEA-COMP:9566"/>
        <dbReference type="ChEBI" id="CHEBI:15378"/>
        <dbReference type="ChEBI" id="CHEBI:16389"/>
        <dbReference type="ChEBI" id="CHEBI:17976"/>
        <dbReference type="ChEBI" id="CHEBI:57540"/>
        <dbReference type="ChEBI" id="CHEBI:57945"/>
        <dbReference type="EC" id="7.1.1.2"/>
    </reaction>
</comment>
<proteinExistence type="inferred from homology"/>
<keyword evidence="10 13" id="KW-0496">Mitochondrion</keyword>
<protein>
    <recommendedName>
        <fullName evidence="4 13">NADH-ubiquinone oxidoreductase chain 1</fullName>
        <ecNumber evidence="13">7.1.1.2</ecNumber>
    </recommendedName>
</protein>
<sequence>MIFMTTTIMLIMILVSVGFFTLMERKLLGYCQSRKGPTKVGFLGILQPFSDGMKLILKEYILPLNSNFIIFYMSPMLGIIQSLMSWMLFPYLINCTEFNLGFLFLLVMLSMSVYVMIISGWSSNSYYSTIGAMRSVSQAISYEVTLSMIIMLYFILLESYSFNELFFIQKSIWMTLYLFPVSMIWISCCLAENNRSPYDFSEGESELVSGFNVEYSSLGFVMLFISEYSSIIFMSLISCMLLMGGNFFKFNFFIKVTLMCFLFIWVRSSLPRYRYDMLMYIAWKCYLPVTLNLTVFFIMMKIILFYHFFWLSY</sequence>
<evidence type="ECO:0000313" key="15">
    <source>
        <dbReference type="EMBL" id="WXH77258.1"/>
    </source>
</evidence>
<dbReference type="GO" id="GO:0003954">
    <property type="term" value="F:NADH dehydrogenase activity"/>
    <property type="evidence" value="ECO:0007669"/>
    <property type="project" value="TreeGrafter"/>
</dbReference>
<evidence type="ECO:0000256" key="4">
    <source>
        <dbReference type="ARBA" id="ARBA00021009"/>
    </source>
</evidence>
<organism evidence="15">
    <name type="scientific">Dusuna sp</name>
    <dbReference type="NCBI Taxonomy" id="3133678"/>
    <lineage>
        <taxon>Eukaryota</taxon>
        <taxon>Metazoa</taxon>
        <taxon>Ecdysozoa</taxon>
        <taxon>Arthropoda</taxon>
        <taxon>Hexapoda</taxon>
        <taxon>Insecta</taxon>
        <taxon>Pterygota</taxon>
        <taxon>Neoptera</taxon>
        <taxon>Paraneoptera</taxon>
        <taxon>Hemiptera</taxon>
        <taxon>Auchenorrhyncha</taxon>
        <taxon>Membracoidea</taxon>
        <taxon>Cicadellidae</taxon>
        <taxon>Ledrinae</taxon>
        <taxon>Dusuna</taxon>
    </lineage>
</organism>
<gene>
    <name evidence="15" type="primary">ND1</name>
</gene>
<comment type="similarity">
    <text evidence="3 12">Belongs to the complex I subunit 1 family.</text>
</comment>
<keyword evidence="6 12" id="KW-0812">Transmembrane</keyword>
<feature type="transmembrane region" description="Helical" evidence="14">
    <location>
        <begin position="139"/>
        <end position="160"/>
    </location>
</feature>
<feature type="transmembrane region" description="Helical" evidence="14">
    <location>
        <begin position="68"/>
        <end position="92"/>
    </location>
</feature>
<dbReference type="PANTHER" id="PTHR11432:SF3">
    <property type="entry name" value="NADH-UBIQUINONE OXIDOREDUCTASE CHAIN 1"/>
    <property type="match status" value="1"/>
</dbReference>
<evidence type="ECO:0000256" key="9">
    <source>
        <dbReference type="ARBA" id="ARBA00023075"/>
    </source>
</evidence>
<dbReference type="GO" id="GO:0009060">
    <property type="term" value="P:aerobic respiration"/>
    <property type="evidence" value="ECO:0007669"/>
    <property type="project" value="TreeGrafter"/>
</dbReference>
<feature type="transmembrane region" description="Helical" evidence="14">
    <location>
        <begin position="250"/>
        <end position="266"/>
    </location>
</feature>
<evidence type="ECO:0000256" key="6">
    <source>
        <dbReference type="ARBA" id="ARBA00022692"/>
    </source>
</evidence>
<dbReference type="Pfam" id="PF00146">
    <property type="entry name" value="NADHdh"/>
    <property type="match status" value="1"/>
</dbReference>
<dbReference type="PANTHER" id="PTHR11432">
    <property type="entry name" value="NADH DEHYDROGENASE SUBUNIT 1"/>
    <property type="match status" value="1"/>
</dbReference>
<name>A0AAU6PC00_9HEMI</name>
<feature type="transmembrane region" description="Helical" evidence="14">
    <location>
        <begin position="98"/>
        <end position="118"/>
    </location>
</feature>
<evidence type="ECO:0000256" key="5">
    <source>
        <dbReference type="ARBA" id="ARBA00022448"/>
    </source>
</evidence>
<keyword evidence="9 13" id="KW-0830">Ubiquinone</keyword>
<keyword evidence="12" id="KW-0520">NAD</keyword>
<keyword evidence="11 14" id="KW-0472">Membrane</keyword>
<feature type="transmembrane region" description="Helical" evidence="14">
    <location>
        <begin position="6"/>
        <end position="23"/>
    </location>
</feature>
<evidence type="ECO:0000256" key="14">
    <source>
        <dbReference type="SAM" id="Phobius"/>
    </source>
</evidence>
<evidence type="ECO:0000256" key="13">
    <source>
        <dbReference type="RuleBase" id="RU000473"/>
    </source>
</evidence>